<feature type="region of interest" description="Disordered" evidence="1">
    <location>
        <begin position="121"/>
        <end position="159"/>
    </location>
</feature>
<evidence type="ECO:0000313" key="2">
    <source>
        <dbReference type="EMBL" id="KAF4954477.1"/>
    </source>
</evidence>
<reference evidence="2" key="1">
    <citation type="journal article" date="2020" name="BMC Genomics">
        <title>Correction to: Identification and distribution of gene clusters required for synthesis of sphingolipid metabolism inhibitors in diverse species of the filamentous fungus Fusarium.</title>
        <authorList>
            <person name="Kim H.S."/>
            <person name="Lohmar J.M."/>
            <person name="Busman M."/>
            <person name="Brown D.W."/>
            <person name="Naumann T.A."/>
            <person name="Divon H.H."/>
            <person name="Lysoe E."/>
            <person name="Uhlig S."/>
            <person name="Proctor R.H."/>
        </authorList>
    </citation>
    <scope>NUCLEOTIDE SEQUENCE</scope>
    <source>
        <strain evidence="2">NRRL 45417</strain>
    </source>
</reference>
<dbReference type="Proteomes" id="UP000604273">
    <property type="component" value="Unassembled WGS sequence"/>
</dbReference>
<gene>
    <name evidence="2" type="ORF">FGADI_5256</name>
</gene>
<dbReference type="EMBL" id="JABFAI010000117">
    <property type="protein sequence ID" value="KAF4954477.1"/>
    <property type="molecule type" value="Genomic_DNA"/>
</dbReference>
<dbReference type="AlphaFoldDB" id="A0A8H4TB98"/>
<feature type="region of interest" description="Disordered" evidence="1">
    <location>
        <begin position="1"/>
        <end position="60"/>
    </location>
</feature>
<proteinExistence type="predicted"/>
<keyword evidence="3" id="KW-1185">Reference proteome</keyword>
<accession>A0A8H4TB98</accession>
<evidence type="ECO:0000256" key="1">
    <source>
        <dbReference type="SAM" id="MobiDB-lite"/>
    </source>
</evidence>
<feature type="compositionally biased region" description="Basic and acidic residues" evidence="1">
    <location>
        <begin position="13"/>
        <end position="26"/>
    </location>
</feature>
<organism evidence="2 3">
    <name type="scientific">Fusarium gaditjirri</name>
    <dbReference type="NCBI Taxonomy" id="282569"/>
    <lineage>
        <taxon>Eukaryota</taxon>
        <taxon>Fungi</taxon>
        <taxon>Dikarya</taxon>
        <taxon>Ascomycota</taxon>
        <taxon>Pezizomycotina</taxon>
        <taxon>Sordariomycetes</taxon>
        <taxon>Hypocreomycetidae</taxon>
        <taxon>Hypocreales</taxon>
        <taxon>Nectriaceae</taxon>
        <taxon>Fusarium</taxon>
        <taxon>Fusarium nisikadoi species complex</taxon>
    </lineage>
</organism>
<sequence>MTEKLNKLHASHKSSESNHDQREARRTARAGADQCDPCMGDRRNAPLHECVAPPPSGNDMGYQHLSLEETEDEDDIDDIQSVERELAASEWFQTLRLEIRTYASAMFRYWKDKMGYIEPPEDGLRSSEPFGPSFVQPTRHTRADDEQGPPSHEESAPISRHIHSTASLHLACPFYVFDSEKCEQCLLKGDTRRTEDLVGHLFRCHSRLPYCPNCYETFGNLIHRDNHVLRKKCQKRTPGPLFGLSERQKMLLMEIDTTQGISQDAVWLRIWSIVFPDTPEPRSLYLDRGAGLYISMMRDFWNSNGLEYVAQSLEDRGIPPDHSRSLKGILKELVQEDLLNDIIDELKYYRASSLAPG</sequence>
<dbReference type="PANTHER" id="PTHR38166">
    <property type="entry name" value="C2H2-TYPE DOMAIN-CONTAINING PROTEIN-RELATED"/>
    <property type="match status" value="1"/>
</dbReference>
<protein>
    <recommendedName>
        <fullName evidence="4">C2H2-type domain-containing protein</fullName>
    </recommendedName>
</protein>
<name>A0A8H4TB98_9HYPO</name>
<dbReference type="OrthoDB" id="5241264at2759"/>
<evidence type="ECO:0000313" key="3">
    <source>
        <dbReference type="Proteomes" id="UP000604273"/>
    </source>
</evidence>
<comment type="caution">
    <text evidence="2">The sequence shown here is derived from an EMBL/GenBank/DDBJ whole genome shotgun (WGS) entry which is preliminary data.</text>
</comment>
<dbReference type="PANTHER" id="PTHR38166:SF1">
    <property type="entry name" value="C2H2-TYPE DOMAIN-CONTAINING PROTEIN"/>
    <property type="match status" value="1"/>
</dbReference>
<feature type="compositionally biased region" description="Basic and acidic residues" evidence="1">
    <location>
        <begin position="141"/>
        <end position="155"/>
    </location>
</feature>
<reference evidence="2" key="2">
    <citation type="submission" date="2020-05" db="EMBL/GenBank/DDBJ databases">
        <authorList>
            <person name="Kim H.-S."/>
            <person name="Proctor R.H."/>
            <person name="Brown D.W."/>
        </authorList>
    </citation>
    <scope>NUCLEOTIDE SEQUENCE</scope>
    <source>
        <strain evidence="2">NRRL 45417</strain>
    </source>
</reference>
<evidence type="ECO:0008006" key="4">
    <source>
        <dbReference type="Google" id="ProtNLM"/>
    </source>
</evidence>